<reference evidence="2" key="1">
    <citation type="journal article" date="2019" name="Int. J. Syst. Evol. Microbiol.">
        <title>The Global Catalogue of Microorganisms (GCM) 10K type strain sequencing project: providing services to taxonomists for standard genome sequencing and annotation.</title>
        <authorList>
            <consortium name="The Broad Institute Genomics Platform"/>
            <consortium name="The Broad Institute Genome Sequencing Center for Infectious Disease"/>
            <person name="Wu L."/>
            <person name="Ma J."/>
        </authorList>
    </citation>
    <scope>NUCLEOTIDE SEQUENCE [LARGE SCALE GENOMIC DNA]</scope>
    <source>
        <strain evidence="2">JCM 16673</strain>
    </source>
</reference>
<gene>
    <name evidence="1" type="ORF">GCM10022212_03890</name>
</gene>
<protein>
    <submittedName>
        <fullName evidence="1">TIGR04282 family arsenosugar biosynthesis glycosyltransferase</fullName>
    </submittedName>
</protein>
<dbReference type="SUPFAM" id="SSF53448">
    <property type="entry name" value="Nucleotide-diphospho-sugar transferases"/>
    <property type="match status" value="1"/>
</dbReference>
<evidence type="ECO:0000313" key="1">
    <source>
        <dbReference type="EMBL" id="GAA4013139.1"/>
    </source>
</evidence>
<organism evidence="1 2">
    <name type="scientific">Actimicrobium antarcticum</name>
    <dbReference type="NCBI Taxonomy" id="1051899"/>
    <lineage>
        <taxon>Bacteria</taxon>
        <taxon>Pseudomonadati</taxon>
        <taxon>Pseudomonadota</taxon>
        <taxon>Betaproteobacteria</taxon>
        <taxon>Burkholderiales</taxon>
        <taxon>Oxalobacteraceae</taxon>
        <taxon>Actimicrobium</taxon>
    </lineage>
</organism>
<dbReference type="PANTHER" id="PTHR36529:SF1">
    <property type="entry name" value="GLYCOSYLTRANSFERASE"/>
    <property type="match status" value="1"/>
</dbReference>
<dbReference type="PANTHER" id="PTHR36529">
    <property type="entry name" value="SLL1095 PROTEIN"/>
    <property type="match status" value="1"/>
</dbReference>
<keyword evidence="2" id="KW-1185">Reference proteome</keyword>
<comment type="caution">
    <text evidence="1">The sequence shown here is derived from an EMBL/GenBank/DDBJ whole genome shotgun (WGS) entry which is preliminary data.</text>
</comment>
<dbReference type="InterPro" id="IPR029044">
    <property type="entry name" value="Nucleotide-diphossugar_trans"/>
</dbReference>
<accession>A0ABP7SL03</accession>
<dbReference type="Proteomes" id="UP001501353">
    <property type="component" value="Unassembled WGS sequence"/>
</dbReference>
<evidence type="ECO:0000313" key="2">
    <source>
        <dbReference type="Proteomes" id="UP001501353"/>
    </source>
</evidence>
<dbReference type="InterPro" id="IPR018641">
    <property type="entry name" value="Trfase_1_rSAM/seldom-assoc"/>
</dbReference>
<dbReference type="NCBIfam" id="TIGR04282">
    <property type="entry name" value="glyco_like_cofC"/>
    <property type="match status" value="1"/>
</dbReference>
<name>A0ABP7SL03_9BURK</name>
<dbReference type="EMBL" id="BAAAZE010000002">
    <property type="protein sequence ID" value="GAA4013139.1"/>
    <property type="molecule type" value="Genomic_DNA"/>
</dbReference>
<dbReference type="Gene3D" id="3.90.550.10">
    <property type="entry name" value="Spore Coat Polysaccharide Biosynthesis Protein SpsA, Chain A"/>
    <property type="match status" value="1"/>
</dbReference>
<sequence>MSAGLHIAVFAKAPVAGSAKTRLIPLLGAEGAAEAHRIMTRHALRIACAAAPGQVSLWSAGDPAHPFLQACCEQFKVPQYQQQEGDLGQRMATCLRTLLSGNQRVLLIGSDCPALTSADLQLAAAALEGSARMVFTPAEDGGYVLVGARCNDEDGFTAAFDEITWSTVEVMAQTRTRFAALGWQAGNDWAEMPMRWDVDMPADHLRAVEAGLLPAA</sequence>
<dbReference type="Pfam" id="PF09837">
    <property type="entry name" value="DUF2064"/>
    <property type="match status" value="1"/>
</dbReference>
<dbReference type="RefSeq" id="WP_344761535.1">
    <property type="nucleotide sequence ID" value="NZ_BAAAZE010000002.1"/>
</dbReference>
<proteinExistence type="predicted"/>